<dbReference type="InterPro" id="IPR036916">
    <property type="entry name" value="Sda_sf"/>
</dbReference>
<evidence type="ECO:0000313" key="1">
    <source>
        <dbReference type="EMBL" id="PAE89423.1"/>
    </source>
</evidence>
<evidence type="ECO:0000313" key="2">
    <source>
        <dbReference type="EMBL" id="PAF26600.1"/>
    </source>
</evidence>
<dbReference type="Pfam" id="PF08970">
    <property type="entry name" value="Sda"/>
    <property type="match status" value="1"/>
</dbReference>
<sequence>MLKDLSDDLLLHSYYQAIEHQLSVDFIVILKNELFRRGMLHTAGQNT</sequence>
<dbReference type="AlphaFoldDB" id="A0A268P103"/>
<dbReference type="EMBL" id="NPCC01000009">
    <property type="protein sequence ID" value="PAE89423.1"/>
    <property type="molecule type" value="Genomic_DNA"/>
</dbReference>
<comment type="caution">
    <text evidence="1">The sequence shown here is derived from an EMBL/GenBank/DDBJ whole genome shotgun (WGS) entry which is preliminary data.</text>
</comment>
<accession>A0A268P103</accession>
<dbReference type="SUPFAM" id="SSF100985">
    <property type="entry name" value="Sporulation inhibitor Sda"/>
    <property type="match status" value="1"/>
</dbReference>
<reference evidence="3 4" key="1">
    <citation type="submission" date="2017-07" db="EMBL/GenBank/DDBJ databases">
        <title>Isolation and whole genome analysis of endospore-forming bacteria from heroin.</title>
        <authorList>
            <person name="Kalinowski J."/>
            <person name="Ahrens B."/>
            <person name="Al-Dilaimi A."/>
            <person name="Winkler A."/>
            <person name="Wibberg D."/>
            <person name="Schleenbecker U."/>
            <person name="Ruckert C."/>
            <person name="Wolfel R."/>
            <person name="Grass G."/>
        </authorList>
    </citation>
    <scope>NUCLEOTIDE SEQUENCE [LARGE SCALE GENOMIC DNA]</scope>
    <source>
        <strain evidence="2 3">7523-2</strain>
        <strain evidence="1 4">7539</strain>
    </source>
</reference>
<dbReference type="Gene3D" id="1.10.287.1100">
    <property type="entry name" value="Sporulation inhibitor A"/>
    <property type="match status" value="1"/>
</dbReference>
<dbReference type="Proteomes" id="UP000216133">
    <property type="component" value="Unassembled WGS sequence"/>
</dbReference>
<evidence type="ECO:0000313" key="4">
    <source>
        <dbReference type="Proteomes" id="UP000216207"/>
    </source>
</evidence>
<organism evidence="1 4">
    <name type="scientific">Shouchella clausii</name>
    <name type="common">Alkalihalobacillus clausii</name>
    <dbReference type="NCBI Taxonomy" id="79880"/>
    <lineage>
        <taxon>Bacteria</taxon>
        <taxon>Bacillati</taxon>
        <taxon>Bacillota</taxon>
        <taxon>Bacilli</taxon>
        <taxon>Bacillales</taxon>
        <taxon>Bacillaceae</taxon>
        <taxon>Shouchella</taxon>
    </lineage>
</organism>
<evidence type="ECO:0000313" key="3">
    <source>
        <dbReference type="Proteomes" id="UP000216133"/>
    </source>
</evidence>
<gene>
    <name evidence="2" type="ORF">CHH61_07555</name>
    <name evidence="1" type="ORF">CHH72_09050</name>
</gene>
<dbReference type="Proteomes" id="UP000216207">
    <property type="component" value="Unassembled WGS sequence"/>
</dbReference>
<proteinExistence type="predicted"/>
<dbReference type="InterPro" id="IPR015064">
    <property type="entry name" value="Sda"/>
</dbReference>
<dbReference type="RefSeq" id="WP_081427673.1">
    <property type="nucleotide sequence ID" value="NZ_BOQQ01000001.1"/>
</dbReference>
<protein>
    <submittedName>
        <fullName evidence="1">Sporulation histidine kinase inhibitor Sda</fullName>
    </submittedName>
</protein>
<name>A0A268P103_SHOCL</name>
<dbReference type="EMBL" id="NPBS01000034">
    <property type="protein sequence ID" value="PAF26600.1"/>
    <property type="molecule type" value="Genomic_DNA"/>
</dbReference>